<dbReference type="EMBL" id="JASPKZ010006857">
    <property type="protein sequence ID" value="KAJ9586599.1"/>
    <property type="molecule type" value="Genomic_DNA"/>
</dbReference>
<evidence type="ECO:0000313" key="1">
    <source>
        <dbReference type="EMBL" id="KAJ9586599.1"/>
    </source>
</evidence>
<dbReference type="AlphaFoldDB" id="A0AAD7ZTJ8"/>
<feature type="non-terminal residue" evidence="1">
    <location>
        <position position="1"/>
    </location>
</feature>
<reference evidence="1" key="1">
    <citation type="journal article" date="2023" name="IScience">
        <title>Live-bearing cockroach genome reveals convergent evolutionary mechanisms linked to viviparity in insects and beyond.</title>
        <authorList>
            <person name="Fouks B."/>
            <person name="Harrison M.C."/>
            <person name="Mikhailova A.A."/>
            <person name="Marchal E."/>
            <person name="English S."/>
            <person name="Carruthers M."/>
            <person name="Jennings E.C."/>
            <person name="Chiamaka E.L."/>
            <person name="Frigard R.A."/>
            <person name="Pippel M."/>
            <person name="Attardo G.M."/>
            <person name="Benoit J.B."/>
            <person name="Bornberg-Bauer E."/>
            <person name="Tobe S.S."/>
        </authorList>
    </citation>
    <scope>NUCLEOTIDE SEQUENCE</scope>
    <source>
        <strain evidence="1">Stay&amp;Tobe</strain>
    </source>
</reference>
<proteinExistence type="predicted"/>
<sequence>NCFRDILHDPRPHTAKELFGYTGGRSERLKDTPCPNLRNSKIWLRILSQLPQWPHHELPHKL</sequence>
<name>A0AAD7ZTJ8_DIPPU</name>
<protein>
    <submittedName>
        <fullName evidence="1">Uncharacterized protein</fullName>
    </submittedName>
</protein>
<keyword evidence="2" id="KW-1185">Reference proteome</keyword>
<comment type="caution">
    <text evidence="1">The sequence shown here is derived from an EMBL/GenBank/DDBJ whole genome shotgun (WGS) entry which is preliminary data.</text>
</comment>
<dbReference type="Proteomes" id="UP001233999">
    <property type="component" value="Unassembled WGS sequence"/>
</dbReference>
<evidence type="ECO:0000313" key="2">
    <source>
        <dbReference type="Proteomes" id="UP001233999"/>
    </source>
</evidence>
<gene>
    <name evidence="1" type="ORF">L9F63_019792</name>
</gene>
<accession>A0AAD7ZTJ8</accession>
<reference evidence="1" key="2">
    <citation type="submission" date="2023-05" db="EMBL/GenBank/DDBJ databases">
        <authorList>
            <person name="Fouks B."/>
        </authorList>
    </citation>
    <scope>NUCLEOTIDE SEQUENCE</scope>
    <source>
        <strain evidence="1">Stay&amp;Tobe</strain>
        <tissue evidence="1">Testes</tissue>
    </source>
</reference>
<organism evidence="1 2">
    <name type="scientific">Diploptera punctata</name>
    <name type="common">Pacific beetle cockroach</name>
    <dbReference type="NCBI Taxonomy" id="6984"/>
    <lineage>
        <taxon>Eukaryota</taxon>
        <taxon>Metazoa</taxon>
        <taxon>Ecdysozoa</taxon>
        <taxon>Arthropoda</taxon>
        <taxon>Hexapoda</taxon>
        <taxon>Insecta</taxon>
        <taxon>Pterygota</taxon>
        <taxon>Neoptera</taxon>
        <taxon>Polyneoptera</taxon>
        <taxon>Dictyoptera</taxon>
        <taxon>Blattodea</taxon>
        <taxon>Blaberoidea</taxon>
        <taxon>Blaberidae</taxon>
        <taxon>Diplopterinae</taxon>
        <taxon>Diploptera</taxon>
    </lineage>
</organism>
<feature type="non-terminal residue" evidence="1">
    <location>
        <position position="62"/>
    </location>
</feature>